<dbReference type="PANTHER" id="PTHR46796:SF6">
    <property type="entry name" value="ARAC SUBFAMILY"/>
    <property type="match status" value="1"/>
</dbReference>
<comment type="caution">
    <text evidence="5">The sequence shown here is derived from an EMBL/GenBank/DDBJ whole genome shotgun (WGS) entry which is preliminary data.</text>
</comment>
<dbReference type="EMBL" id="BAAAGX010000016">
    <property type="protein sequence ID" value="GAA0251979.1"/>
    <property type="molecule type" value="Genomic_DNA"/>
</dbReference>
<dbReference type="PROSITE" id="PS01124">
    <property type="entry name" value="HTH_ARAC_FAMILY_2"/>
    <property type="match status" value="1"/>
</dbReference>
<dbReference type="PANTHER" id="PTHR46796">
    <property type="entry name" value="HTH-TYPE TRANSCRIPTIONAL ACTIVATOR RHAS-RELATED"/>
    <property type="match status" value="1"/>
</dbReference>
<evidence type="ECO:0000256" key="2">
    <source>
        <dbReference type="ARBA" id="ARBA00023125"/>
    </source>
</evidence>
<gene>
    <name evidence="5" type="ORF">GCM10009539_41430</name>
</gene>
<organism evidence="5 6">
    <name type="scientific">Cryptosporangium japonicum</name>
    <dbReference type="NCBI Taxonomy" id="80872"/>
    <lineage>
        <taxon>Bacteria</taxon>
        <taxon>Bacillati</taxon>
        <taxon>Actinomycetota</taxon>
        <taxon>Actinomycetes</taxon>
        <taxon>Cryptosporangiales</taxon>
        <taxon>Cryptosporangiaceae</taxon>
        <taxon>Cryptosporangium</taxon>
    </lineage>
</organism>
<evidence type="ECO:0000256" key="3">
    <source>
        <dbReference type="ARBA" id="ARBA00023163"/>
    </source>
</evidence>
<dbReference type="SMART" id="SM00342">
    <property type="entry name" value="HTH_ARAC"/>
    <property type="match status" value="1"/>
</dbReference>
<dbReference type="SUPFAM" id="SSF46689">
    <property type="entry name" value="Homeodomain-like"/>
    <property type="match status" value="1"/>
</dbReference>
<keyword evidence="1" id="KW-0805">Transcription regulation</keyword>
<evidence type="ECO:0000259" key="4">
    <source>
        <dbReference type="PROSITE" id="PS01124"/>
    </source>
</evidence>
<keyword evidence="3" id="KW-0804">Transcription</keyword>
<evidence type="ECO:0000313" key="5">
    <source>
        <dbReference type="EMBL" id="GAA0251979.1"/>
    </source>
</evidence>
<dbReference type="InterPro" id="IPR009057">
    <property type="entry name" value="Homeodomain-like_sf"/>
</dbReference>
<sequence length="298" mass="31159">MGSYRGDAGLRAFRAELADTLVDQDVFADDGPFRARLSVAGIGGVGFVDADVSPVRSRRRAGDVPGGSGVFLLRARSADGVLEHRGGAEPIRPGRLVVVPAGESFTVSYRGPARLTFLAVPGPVVARRYPQFAGAIRGTALSPFTHRLFGALRSAAPGEATTAAAVLDALLGAVAGELTPPGPGADVRADAARLVEEHLGDPRLGVAFLASRLGVSVRTVHRAFADGGESAAASIRRRRLEEAARRLLRNAAPVGVVAADLGFASASRFAEQFRARYGCPPSRWREQADAVARIVSPH</sequence>
<dbReference type="InterPro" id="IPR018062">
    <property type="entry name" value="HTH_AraC-typ_CS"/>
</dbReference>
<dbReference type="PROSITE" id="PS00041">
    <property type="entry name" value="HTH_ARAC_FAMILY_1"/>
    <property type="match status" value="1"/>
</dbReference>
<evidence type="ECO:0000313" key="6">
    <source>
        <dbReference type="Proteomes" id="UP001500967"/>
    </source>
</evidence>
<dbReference type="Proteomes" id="UP001500967">
    <property type="component" value="Unassembled WGS sequence"/>
</dbReference>
<feature type="domain" description="HTH araC/xylS-type" evidence="4">
    <location>
        <begin position="189"/>
        <end position="287"/>
    </location>
</feature>
<dbReference type="RefSeq" id="WP_344650513.1">
    <property type="nucleotide sequence ID" value="NZ_BAAAGX010000016.1"/>
</dbReference>
<dbReference type="InterPro" id="IPR018060">
    <property type="entry name" value="HTH_AraC"/>
</dbReference>
<accession>A0ABN0UIR7</accession>
<evidence type="ECO:0000256" key="1">
    <source>
        <dbReference type="ARBA" id="ARBA00023015"/>
    </source>
</evidence>
<reference evidence="5 6" key="1">
    <citation type="journal article" date="2019" name="Int. J. Syst. Evol. Microbiol.">
        <title>The Global Catalogue of Microorganisms (GCM) 10K type strain sequencing project: providing services to taxonomists for standard genome sequencing and annotation.</title>
        <authorList>
            <consortium name="The Broad Institute Genomics Platform"/>
            <consortium name="The Broad Institute Genome Sequencing Center for Infectious Disease"/>
            <person name="Wu L."/>
            <person name="Ma J."/>
        </authorList>
    </citation>
    <scope>NUCLEOTIDE SEQUENCE [LARGE SCALE GENOMIC DNA]</scope>
    <source>
        <strain evidence="5 6">JCM 10425</strain>
    </source>
</reference>
<proteinExistence type="predicted"/>
<dbReference type="Pfam" id="PF12833">
    <property type="entry name" value="HTH_18"/>
    <property type="match status" value="1"/>
</dbReference>
<dbReference type="Gene3D" id="1.10.10.60">
    <property type="entry name" value="Homeodomain-like"/>
    <property type="match status" value="1"/>
</dbReference>
<keyword evidence="2" id="KW-0238">DNA-binding</keyword>
<name>A0ABN0UIR7_9ACTN</name>
<keyword evidence="6" id="KW-1185">Reference proteome</keyword>
<dbReference type="InterPro" id="IPR050204">
    <property type="entry name" value="AraC_XylS_family_regulators"/>
</dbReference>
<protein>
    <recommendedName>
        <fullName evidence="4">HTH araC/xylS-type domain-containing protein</fullName>
    </recommendedName>
</protein>